<dbReference type="eggNOG" id="ENOG50329DE">
    <property type="taxonomic scope" value="Bacteria"/>
</dbReference>
<sequence>MSIFSAAKLDAHQFWYDQWTACAILSVEEDFHYRNLLLIKGYANNF</sequence>
<dbReference type="STRING" id="637910.ROD_11711"/>
<dbReference type="AlphaFoldDB" id="D2TTU3"/>
<dbReference type="EMBL" id="FN543502">
    <property type="protein sequence ID" value="CBG87937.1"/>
    <property type="molecule type" value="Genomic_DNA"/>
</dbReference>
<keyword evidence="2" id="KW-1185">Reference proteome</keyword>
<organism evidence="1 2">
    <name type="scientific">Citrobacter rodentium (strain ICC168)</name>
    <name type="common">Citrobacter freundii biotype 4280</name>
    <dbReference type="NCBI Taxonomy" id="637910"/>
    <lineage>
        <taxon>Bacteria</taxon>
        <taxon>Pseudomonadati</taxon>
        <taxon>Pseudomonadota</taxon>
        <taxon>Gammaproteobacteria</taxon>
        <taxon>Enterobacterales</taxon>
        <taxon>Enterobacteriaceae</taxon>
        <taxon>Citrobacter</taxon>
    </lineage>
</organism>
<proteinExistence type="predicted"/>
<gene>
    <name evidence="1" type="ordered locus">ROD_11711</name>
</gene>
<reference evidence="1 2" key="1">
    <citation type="journal article" date="2010" name="J. Bacteriol.">
        <title>The Citrobacter rodentium genome sequence reveals convergent evolution with human pathogenic Escherichia coli.</title>
        <authorList>
            <person name="Petty N.K."/>
            <person name="Bulgin R."/>
            <person name="Crepin V.F."/>
            <person name="Cerdeno-Tarraga A.M."/>
            <person name="Schroeder G.N."/>
            <person name="Quail M.A."/>
            <person name="Lennard N."/>
            <person name="Corton C."/>
            <person name="Barron A."/>
            <person name="Clark L."/>
            <person name="Toribio A.L."/>
            <person name="Parkhill J."/>
            <person name="Dougan G."/>
            <person name="Frankel G."/>
            <person name="Thomson N.R."/>
        </authorList>
    </citation>
    <scope>NUCLEOTIDE SEQUENCE [LARGE SCALE GENOMIC DNA]</scope>
    <source>
        <strain evidence="1 2">ICC168</strain>
    </source>
</reference>
<name>D2TTU3_CITRI</name>
<dbReference type="Proteomes" id="UP000001889">
    <property type="component" value="Chromosome"/>
</dbReference>
<evidence type="ECO:0000313" key="1">
    <source>
        <dbReference type="EMBL" id="CBG87937.1"/>
    </source>
</evidence>
<protein>
    <submittedName>
        <fullName evidence="1">Uncharacterized protein</fullName>
    </submittedName>
</protein>
<evidence type="ECO:0000313" key="2">
    <source>
        <dbReference type="Proteomes" id="UP000001889"/>
    </source>
</evidence>
<accession>D2TTU3</accession>
<dbReference type="KEGG" id="cro:ROD_11711"/>
<dbReference type="HOGENOM" id="CLU_3181808_0_0_6"/>